<dbReference type="AlphaFoldDB" id="A0AAD4S6X1"/>
<dbReference type="Proteomes" id="UP001202328">
    <property type="component" value="Unassembled WGS sequence"/>
</dbReference>
<evidence type="ECO:0000313" key="1">
    <source>
        <dbReference type="EMBL" id="KAI3867234.1"/>
    </source>
</evidence>
<dbReference type="EMBL" id="JAJJMB010013564">
    <property type="protein sequence ID" value="KAI3867234.1"/>
    <property type="molecule type" value="Genomic_DNA"/>
</dbReference>
<sequence>MLGFSSGGFEGAARFNLVKGTRARLSWSLLIFSKRKENPRFRKHFEKDRERLLSIEIERKRFFTTQKISESERRTRNLLRCHRRTRLQVVGL</sequence>
<gene>
    <name evidence="1" type="ORF">MKW98_001668</name>
</gene>
<proteinExistence type="predicted"/>
<accession>A0AAD4S6X1</accession>
<organism evidence="1 2">
    <name type="scientific">Papaver atlanticum</name>
    <dbReference type="NCBI Taxonomy" id="357466"/>
    <lineage>
        <taxon>Eukaryota</taxon>
        <taxon>Viridiplantae</taxon>
        <taxon>Streptophyta</taxon>
        <taxon>Embryophyta</taxon>
        <taxon>Tracheophyta</taxon>
        <taxon>Spermatophyta</taxon>
        <taxon>Magnoliopsida</taxon>
        <taxon>Ranunculales</taxon>
        <taxon>Papaveraceae</taxon>
        <taxon>Papaveroideae</taxon>
        <taxon>Papaver</taxon>
    </lineage>
</organism>
<comment type="caution">
    <text evidence="1">The sequence shown here is derived from an EMBL/GenBank/DDBJ whole genome shotgun (WGS) entry which is preliminary data.</text>
</comment>
<name>A0AAD4S6X1_9MAGN</name>
<reference evidence="1" key="1">
    <citation type="submission" date="2022-04" db="EMBL/GenBank/DDBJ databases">
        <title>A functionally conserved STORR gene fusion in Papaver species that diverged 16.8 million years ago.</title>
        <authorList>
            <person name="Catania T."/>
        </authorList>
    </citation>
    <scope>NUCLEOTIDE SEQUENCE</scope>
    <source>
        <strain evidence="1">S-188037</strain>
    </source>
</reference>
<protein>
    <submittedName>
        <fullName evidence="1">Uncharacterized protein</fullName>
    </submittedName>
</protein>
<keyword evidence="2" id="KW-1185">Reference proteome</keyword>
<evidence type="ECO:0000313" key="2">
    <source>
        <dbReference type="Proteomes" id="UP001202328"/>
    </source>
</evidence>